<dbReference type="EMBL" id="AP024355">
    <property type="protein sequence ID" value="BCR04415.1"/>
    <property type="molecule type" value="Genomic_DNA"/>
</dbReference>
<dbReference type="InterPro" id="IPR011990">
    <property type="entry name" value="TPR-like_helical_dom_sf"/>
</dbReference>
<protein>
    <recommendedName>
        <fullName evidence="3">Tetratricopeptide repeat protein</fullName>
    </recommendedName>
</protein>
<evidence type="ECO:0008006" key="3">
    <source>
        <dbReference type="Google" id="ProtNLM"/>
    </source>
</evidence>
<dbReference type="Proteomes" id="UP001319827">
    <property type="component" value="Chromosome"/>
</dbReference>
<evidence type="ECO:0000313" key="2">
    <source>
        <dbReference type="Proteomes" id="UP001319827"/>
    </source>
</evidence>
<dbReference type="Gene3D" id="1.25.40.10">
    <property type="entry name" value="Tetratricopeptide repeat domain"/>
    <property type="match status" value="1"/>
</dbReference>
<dbReference type="SUPFAM" id="SSF48452">
    <property type="entry name" value="TPR-like"/>
    <property type="match status" value="1"/>
</dbReference>
<name>A0ABM8HTQ5_9BACT</name>
<dbReference type="RefSeq" id="WP_221251869.1">
    <property type="nucleotide sequence ID" value="NZ_AP024355.1"/>
</dbReference>
<proteinExistence type="predicted"/>
<sequence>MTHADLTRLVHQGLAALDQGKTQVALDHFETAAPAWPTALVLSCLGYCLARERNEIDRGLDLCRKALRDEPANPVHYLNLGRVYLLARQKGPALGAFRRGLRFAEHPGLLKEINRLGRRRAPLFPFLAREHALNRCCGLLLRRLRLR</sequence>
<reference evidence="1 2" key="1">
    <citation type="journal article" date="2016" name="C (Basel)">
        <title>Selective Growth of and Electricity Production by Marine Exoelectrogenic Bacteria in Self-Aggregated Hydrogel of Microbially Reduced Graphene Oxide.</title>
        <authorList>
            <person name="Yoshida N."/>
            <person name="Goto Y."/>
            <person name="Miyata Y."/>
        </authorList>
    </citation>
    <scope>NUCLEOTIDE SEQUENCE [LARGE SCALE GENOMIC DNA]</scope>
    <source>
        <strain evidence="1 2">NIT-T3</strain>
    </source>
</reference>
<evidence type="ECO:0000313" key="1">
    <source>
        <dbReference type="EMBL" id="BCR04415.1"/>
    </source>
</evidence>
<gene>
    <name evidence="1" type="ORF">DESUT3_14840</name>
</gene>
<accession>A0ABM8HTQ5</accession>
<organism evidence="1 2">
    <name type="scientific">Desulfuromonas versatilis</name>
    <dbReference type="NCBI Taxonomy" id="2802975"/>
    <lineage>
        <taxon>Bacteria</taxon>
        <taxon>Pseudomonadati</taxon>
        <taxon>Thermodesulfobacteriota</taxon>
        <taxon>Desulfuromonadia</taxon>
        <taxon>Desulfuromonadales</taxon>
        <taxon>Desulfuromonadaceae</taxon>
        <taxon>Desulfuromonas</taxon>
    </lineage>
</organism>
<keyword evidence="2" id="KW-1185">Reference proteome</keyword>
<reference evidence="1 2" key="2">
    <citation type="journal article" date="2021" name="Int. J. Syst. Evol. Microbiol.">
        <title>Isolation and Polyphasic Characterization of Desulfuromonas versatilis sp. Nov., an Electrogenic Bacteria Capable of Versatile Metabolism Isolated from a Graphene Oxide-Reducing Enrichment Culture.</title>
        <authorList>
            <person name="Xie L."/>
            <person name="Yoshida N."/>
            <person name="Ishii S."/>
            <person name="Meng L."/>
        </authorList>
    </citation>
    <scope>NUCLEOTIDE SEQUENCE [LARGE SCALE GENOMIC DNA]</scope>
    <source>
        <strain evidence="1 2">NIT-T3</strain>
    </source>
</reference>